<dbReference type="InterPro" id="IPR036631">
    <property type="entry name" value="MGMT_N_sf"/>
</dbReference>
<proteinExistence type="inferred from homology"/>
<accession>A0A9E9LC94</accession>
<dbReference type="SUPFAM" id="SSF46767">
    <property type="entry name" value="Methylated DNA-protein cysteine methyltransferase, C-terminal domain"/>
    <property type="match status" value="1"/>
</dbReference>
<keyword evidence="6 9" id="KW-0227">DNA damage</keyword>
<dbReference type="PANTHER" id="PTHR10815:SF5">
    <property type="entry name" value="METHYLATED-DNA--PROTEIN-CYSTEINE METHYLTRANSFERASE"/>
    <property type="match status" value="1"/>
</dbReference>
<dbReference type="InterPro" id="IPR001497">
    <property type="entry name" value="MethylDNA_cys_MeTrfase_AS"/>
</dbReference>
<dbReference type="CDD" id="cd06445">
    <property type="entry name" value="ATase"/>
    <property type="match status" value="1"/>
</dbReference>
<comment type="miscellaneous">
    <text evidence="9">This enzyme catalyzes only one turnover and therefore is not strictly catalytic. According to one definition, an enzyme is a biocatalyst that acts repeatedly and over many reaction cycles.</text>
</comment>
<dbReference type="RefSeq" id="WP_269315588.1">
    <property type="nucleotide sequence ID" value="NZ_CP098251.1"/>
</dbReference>
<keyword evidence="4 9" id="KW-0489">Methyltransferase</keyword>
<dbReference type="GO" id="GO:0006307">
    <property type="term" value="P:DNA alkylation repair"/>
    <property type="evidence" value="ECO:0007669"/>
    <property type="project" value="UniProtKB-UniRule"/>
</dbReference>
<feature type="domain" description="Methylguanine DNA methyltransferase ribonuclease-like" evidence="11">
    <location>
        <begin position="3"/>
        <end position="69"/>
    </location>
</feature>
<dbReference type="InterPro" id="IPR036388">
    <property type="entry name" value="WH-like_DNA-bd_sf"/>
</dbReference>
<evidence type="ECO:0000256" key="7">
    <source>
        <dbReference type="ARBA" id="ARBA00023204"/>
    </source>
</evidence>
<evidence type="ECO:0000313" key="12">
    <source>
        <dbReference type="EMBL" id="WAV90551.1"/>
    </source>
</evidence>
<evidence type="ECO:0000256" key="6">
    <source>
        <dbReference type="ARBA" id="ARBA00022763"/>
    </source>
</evidence>
<dbReference type="Pfam" id="PF01035">
    <property type="entry name" value="DNA_binding_1"/>
    <property type="match status" value="1"/>
</dbReference>
<comment type="catalytic activity">
    <reaction evidence="8 9">
        <text>a 6-O-methyl-2'-deoxyguanosine in DNA + L-cysteinyl-[protein] = S-methyl-L-cysteinyl-[protein] + a 2'-deoxyguanosine in DNA</text>
        <dbReference type="Rhea" id="RHEA:24000"/>
        <dbReference type="Rhea" id="RHEA-COMP:10131"/>
        <dbReference type="Rhea" id="RHEA-COMP:10132"/>
        <dbReference type="Rhea" id="RHEA-COMP:11367"/>
        <dbReference type="Rhea" id="RHEA-COMP:11368"/>
        <dbReference type="ChEBI" id="CHEBI:29950"/>
        <dbReference type="ChEBI" id="CHEBI:82612"/>
        <dbReference type="ChEBI" id="CHEBI:85445"/>
        <dbReference type="ChEBI" id="CHEBI:85448"/>
        <dbReference type="EC" id="2.1.1.63"/>
    </reaction>
</comment>
<feature type="domain" description="Methylated-DNA-[protein]-cysteine S-methyltransferase DNA binding" evidence="10">
    <location>
        <begin position="74"/>
        <end position="153"/>
    </location>
</feature>
<comment type="function">
    <text evidence="9">Involved in the cellular defense against the biological effects of O6-methylguanine (O6-MeG) and O4-methylthymine (O4-MeT) in DNA. Repairs the methylated nucleobase in DNA by stoichiometrically transferring the methyl group to a cysteine residue in the enzyme. This is a suicide reaction: the enzyme is irreversibly inactivated.</text>
</comment>
<dbReference type="NCBIfam" id="TIGR00589">
    <property type="entry name" value="ogt"/>
    <property type="match status" value="1"/>
</dbReference>
<gene>
    <name evidence="12" type="ORF">NB646_06675</name>
</gene>
<evidence type="ECO:0000259" key="10">
    <source>
        <dbReference type="Pfam" id="PF01035"/>
    </source>
</evidence>
<evidence type="ECO:0000256" key="2">
    <source>
        <dbReference type="ARBA" id="ARBA00008711"/>
    </source>
</evidence>
<keyword evidence="7 9" id="KW-0234">DNA repair</keyword>
<protein>
    <recommendedName>
        <fullName evidence="9">Methylated-DNA--protein-cysteine methyltransferase</fullName>
        <ecNumber evidence="9">2.1.1.63</ecNumber>
    </recommendedName>
    <alternativeName>
        <fullName evidence="9">6-O-methylguanine-DNA methyltransferase</fullName>
        <shortName evidence="9">MGMT</shortName>
    </alternativeName>
    <alternativeName>
        <fullName evidence="9">O-6-methylguanine-DNA-alkyltransferase</fullName>
    </alternativeName>
</protein>
<organism evidence="12">
    <name type="scientific">Oxalobacter aliiformigenes</name>
    <dbReference type="NCBI Taxonomy" id="2946593"/>
    <lineage>
        <taxon>Bacteria</taxon>
        <taxon>Pseudomonadati</taxon>
        <taxon>Pseudomonadota</taxon>
        <taxon>Betaproteobacteria</taxon>
        <taxon>Burkholderiales</taxon>
        <taxon>Oxalobacteraceae</taxon>
        <taxon>Oxalobacter</taxon>
    </lineage>
</organism>
<evidence type="ECO:0000256" key="8">
    <source>
        <dbReference type="ARBA" id="ARBA00049348"/>
    </source>
</evidence>
<dbReference type="FunFam" id="1.10.10.10:FF:000214">
    <property type="entry name" value="Methylated-DNA--protein-cysteine methyltransferase"/>
    <property type="match status" value="1"/>
</dbReference>
<dbReference type="Proteomes" id="UP001164819">
    <property type="component" value="Chromosome"/>
</dbReference>
<keyword evidence="5 9" id="KW-0808">Transferase</keyword>
<evidence type="ECO:0000256" key="4">
    <source>
        <dbReference type="ARBA" id="ARBA00022603"/>
    </source>
</evidence>
<dbReference type="SUPFAM" id="SSF53155">
    <property type="entry name" value="Methylated DNA-protein cysteine methyltransferase domain"/>
    <property type="match status" value="1"/>
</dbReference>
<dbReference type="InterPro" id="IPR008332">
    <property type="entry name" value="MethylG_MeTrfase_N"/>
</dbReference>
<evidence type="ECO:0000256" key="9">
    <source>
        <dbReference type="HAMAP-Rule" id="MF_00772"/>
    </source>
</evidence>
<dbReference type="PANTHER" id="PTHR10815">
    <property type="entry name" value="METHYLATED-DNA--PROTEIN-CYSTEINE METHYLTRANSFERASE"/>
    <property type="match status" value="1"/>
</dbReference>
<dbReference type="PROSITE" id="PS00374">
    <property type="entry name" value="MGMT"/>
    <property type="match status" value="1"/>
</dbReference>
<dbReference type="GO" id="GO:0003908">
    <property type="term" value="F:methylated-DNA-[protein]-cysteine S-methyltransferase activity"/>
    <property type="evidence" value="ECO:0007669"/>
    <property type="project" value="UniProtKB-UniRule"/>
</dbReference>
<dbReference type="InterPro" id="IPR023546">
    <property type="entry name" value="MGMT"/>
</dbReference>
<keyword evidence="3 9" id="KW-0963">Cytoplasm</keyword>
<dbReference type="EC" id="2.1.1.63" evidence="9"/>
<comment type="similarity">
    <text evidence="2 9">Belongs to the MGMT family.</text>
</comment>
<sequence length="157" mass="17349">MLCYRTVPFAIGKLTIMEKNGKIVRIKLNRPPETAIHAVEKETSLIAEAVSQLSAYFEGRLKTFDLPLDMSGTPFRMKTWEALKTIPYGETRSYGDIARQIGQPKACRAVGMANHNNPVAIVVPCHRVIGSDGSLTGYGGGLPIKRQLLDLEKRYSS</sequence>
<evidence type="ECO:0000256" key="1">
    <source>
        <dbReference type="ARBA" id="ARBA00001286"/>
    </source>
</evidence>
<dbReference type="Pfam" id="PF02870">
    <property type="entry name" value="Methyltransf_1N"/>
    <property type="match status" value="1"/>
</dbReference>
<dbReference type="InterPro" id="IPR014048">
    <property type="entry name" value="MethylDNA_cys_MeTrfase_DNA-bd"/>
</dbReference>
<dbReference type="Gene3D" id="3.30.160.70">
    <property type="entry name" value="Methylated DNA-protein cysteine methyltransferase domain"/>
    <property type="match status" value="1"/>
</dbReference>
<feature type="active site" description="Nucleophile; methyl group acceptor" evidence="9">
    <location>
        <position position="125"/>
    </location>
</feature>
<dbReference type="HAMAP" id="MF_00772">
    <property type="entry name" value="OGT"/>
    <property type="match status" value="1"/>
</dbReference>
<name>A0A9E9LC94_9BURK</name>
<dbReference type="Gene3D" id="1.10.10.10">
    <property type="entry name" value="Winged helix-like DNA-binding domain superfamily/Winged helix DNA-binding domain"/>
    <property type="match status" value="1"/>
</dbReference>
<dbReference type="EMBL" id="CP098251">
    <property type="protein sequence ID" value="WAV90551.1"/>
    <property type="molecule type" value="Genomic_DNA"/>
</dbReference>
<dbReference type="GO" id="GO:0032259">
    <property type="term" value="P:methylation"/>
    <property type="evidence" value="ECO:0007669"/>
    <property type="project" value="UniProtKB-KW"/>
</dbReference>
<comment type="subcellular location">
    <subcellularLocation>
        <location evidence="9">Cytoplasm</location>
    </subcellularLocation>
</comment>
<dbReference type="GO" id="GO:0005737">
    <property type="term" value="C:cytoplasm"/>
    <property type="evidence" value="ECO:0007669"/>
    <property type="project" value="UniProtKB-SubCell"/>
</dbReference>
<evidence type="ECO:0000256" key="5">
    <source>
        <dbReference type="ARBA" id="ARBA00022679"/>
    </source>
</evidence>
<dbReference type="InterPro" id="IPR036217">
    <property type="entry name" value="MethylDNA_cys_MeTrfase_DNAb"/>
</dbReference>
<evidence type="ECO:0000256" key="3">
    <source>
        <dbReference type="ARBA" id="ARBA00022490"/>
    </source>
</evidence>
<evidence type="ECO:0000259" key="11">
    <source>
        <dbReference type="Pfam" id="PF02870"/>
    </source>
</evidence>
<comment type="catalytic activity">
    <reaction evidence="1 9">
        <text>a 4-O-methyl-thymidine in DNA + L-cysteinyl-[protein] = a thymidine in DNA + S-methyl-L-cysteinyl-[protein]</text>
        <dbReference type="Rhea" id="RHEA:53428"/>
        <dbReference type="Rhea" id="RHEA-COMP:10131"/>
        <dbReference type="Rhea" id="RHEA-COMP:10132"/>
        <dbReference type="Rhea" id="RHEA-COMP:13555"/>
        <dbReference type="Rhea" id="RHEA-COMP:13556"/>
        <dbReference type="ChEBI" id="CHEBI:29950"/>
        <dbReference type="ChEBI" id="CHEBI:82612"/>
        <dbReference type="ChEBI" id="CHEBI:137386"/>
        <dbReference type="ChEBI" id="CHEBI:137387"/>
        <dbReference type="EC" id="2.1.1.63"/>
    </reaction>
</comment>
<dbReference type="AlphaFoldDB" id="A0A9E9LC94"/>
<reference evidence="12" key="1">
    <citation type="journal article" date="2022" name="Front. Microbiol.">
        <title>New perspectives on an old grouping: The genomic and phenotypic variability of Oxalobacter formigenes and the implications for calcium oxalate stone prevention.</title>
        <authorList>
            <person name="Chmiel J.A."/>
            <person name="Carr C."/>
            <person name="Stuivenberg G.A."/>
            <person name="Venema R."/>
            <person name="Chanyi R.M."/>
            <person name="Al K.F."/>
            <person name="Giguere D."/>
            <person name="Say H."/>
            <person name="Akouris P.P."/>
            <person name="Dominguez Romero S.A."/>
            <person name="Kwong A."/>
            <person name="Tai V."/>
            <person name="Koval S.F."/>
            <person name="Razvi H."/>
            <person name="Bjazevic J."/>
            <person name="Burton J.P."/>
        </authorList>
    </citation>
    <scope>NUCLEOTIDE SEQUENCE</scope>
    <source>
        <strain evidence="12">OxK</strain>
    </source>
</reference>